<dbReference type="InterPro" id="IPR014216">
    <property type="entry name" value="ABC_transptr_CydD"/>
</dbReference>
<evidence type="ECO:0000256" key="6">
    <source>
        <dbReference type="ARBA" id="ARBA00023136"/>
    </source>
</evidence>
<name>A0ABW3NDR4_9BACI</name>
<dbReference type="InterPro" id="IPR036640">
    <property type="entry name" value="ABC1_TM_sf"/>
</dbReference>
<dbReference type="Proteomes" id="UP001597041">
    <property type="component" value="Unassembled WGS sequence"/>
</dbReference>
<comment type="subcellular location">
    <subcellularLocation>
        <location evidence="1">Cell membrane</location>
        <topology evidence="1">Multi-pass membrane protein</topology>
    </subcellularLocation>
</comment>
<evidence type="ECO:0000313" key="11">
    <source>
        <dbReference type="Proteomes" id="UP001597041"/>
    </source>
</evidence>
<evidence type="ECO:0000259" key="9">
    <source>
        <dbReference type="PROSITE" id="PS50929"/>
    </source>
</evidence>
<sequence>MLKEFMKTFRGRMMWMGVASVCMAFAIVVQSYFVVTIIQDLFLDGEAFSSILPAVSILIGMLLLRTMFQYIIKESGIKMAQTAKISMREKLLQHFTSQPVTEADKGQSGQKTSLFMDTIDEIDGYFSQYLPQVMQSAGIVLIVWAVIFILNWTSGLIILVSAPFIPIFMMLIGVKTKDKSKEQLSQLAAFSGTFLDTLQGLPTVKLFGQSADQREKIAKDSTNFRDATMGILKVAFTNSLALEFIAMLSIGLIALEIAIRMIIFQNLSFYTGFFVLLLAPELFNQLKQLGSAFHSGRASMGAASRVEETLEEETAPVSWGQEPLEEQKIPELELDRAVFHYEEGDFQLEASSMRVSAYEQVAIIGKTGAGKSTLLYLLAGFLPVKEGAFLINGVPQEKIQKADWFGKIGYLSQQPYIFSGTVRENILLGSQEKQSDETIQEVAAQAGIREWIASLPEGLDTAIGEGGRGLSGGEKQRVAIARTLLKKPQILFFDEPTTGLDIQTEHILQQSLDTLKNKATIITVAHRLHTIRNADKIFLMDQGKIAGEGTHTELYHHNLMYQQMLDTQQGGTES</sequence>
<dbReference type="PROSITE" id="PS50893">
    <property type="entry name" value="ABC_TRANSPORTER_2"/>
    <property type="match status" value="1"/>
</dbReference>
<dbReference type="InterPro" id="IPR039421">
    <property type="entry name" value="Type_1_exporter"/>
</dbReference>
<feature type="transmembrane region" description="Helical" evidence="7">
    <location>
        <begin position="156"/>
        <end position="174"/>
    </location>
</feature>
<keyword evidence="6 7" id="KW-0472">Membrane</keyword>
<dbReference type="PANTHER" id="PTHR24221">
    <property type="entry name" value="ATP-BINDING CASSETTE SUB-FAMILY B"/>
    <property type="match status" value="1"/>
</dbReference>
<dbReference type="InterPro" id="IPR003439">
    <property type="entry name" value="ABC_transporter-like_ATP-bd"/>
</dbReference>
<dbReference type="EMBL" id="JBHTKK010000006">
    <property type="protein sequence ID" value="MFD1065814.1"/>
    <property type="molecule type" value="Genomic_DNA"/>
</dbReference>
<keyword evidence="4" id="KW-0067">ATP-binding</keyword>
<proteinExistence type="predicted"/>
<dbReference type="RefSeq" id="WP_379591406.1">
    <property type="nucleotide sequence ID" value="NZ_JBHTKK010000006.1"/>
</dbReference>
<protein>
    <submittedName>
        <fullName evidence="10">Thiol reductant ABC exporter subunit CydD</fullName>
    </submittedName>
</protein>
<feature type="transmembrane region" description="Helical" evidence="7">
    <location>
        <begin position="133"/>
        <end position="150"/>
    </location>
</feature>
<dbReference type="Pfam" id="PF00005">
    <property type="entry name" value="ABC_tran"/>
    <property type="match status" value="1"/>
</dbReference>
<feature type="transmembrane region" description="Helical" evidence="7">
    <location>
        <begin position="234"/>
        <end position="255"/>
    </location>
</feature>
<comment type="caution">
    <text evidence="10">The sequence shown here is derived from an EMBL/GenBank/DDBJ whole genome shotgun (WGS) entry which is preliminary data.</text>
</comment>
<evidence type="ECO:0000256" key="1">
    <source>
        <dbReference type="ARBA" id="ARBA00004651"/>
    </source>
</evidence>
<organism evidence="10 11">
    <name type="scientific">Oceanobacillus locisalsi</name>
    <dbReference type="NCBI Taxonomy" id="546107"/>
    <lineage>
        <taxon>Bacteria</taxon>
        <taxon>Bacillati</taxon>
        <taxon>Bacillota</taxon>
        <taxon>Bacilli</taxon>
        <taxon>Bacillales</taxon>
        <taxon>Bacillaceae</taxon>
        <taxon>Oceanobacillus</taxon>
    </lineage>
</organism>
<feature type="domain" description="ABC transporter" evidence="8">
    <location>
        <begin position="332"/>
        <end position="567"/>
    </location>
</feature>
<dbReference type="Pfam" id="PF00664">
    <property type="entry name" value="ABC_membrane"/>
    <property type="match status" value="1"/>
</dbReference>
<dbReference type="InterPro" id="IPR027417">
    <property type="entry name" value="P-loop_NTPase"/>
</dbReference>
<dbReference type="InterPro" id="IPR011527">
    <property type="entry name" value="ABC1_TM_dom"/>
</dbReference>
<evidence type="ECO:0000256" key="7">
    <source>
        <dbReference type="SAM" id="Phobius"/>
    </source>
</evidence>
<gene>
    <name evidence="10" type="primary">cydD</name>
    <name evidence="10" type="ORF">ACFQ19_07235</name>
</gene>
<dbReference type="PROSITE" id="PS50929">
    <property type="entry name" value="ABC_TM1F"/>
    <property type="match status" value="1"/>
</dbReference>
<dbReference type="SUPFAM" id="SSF52540">
    <property type="entry name" value="P-loop containing nucleoside triphosphate hydrolases"/>
    <property type="match status" value="1"/>
</dbReference>
<evidence type="ECO:0000259" key="8">
    <source>
        <dbReference type="PROSITE" id="PS50893"/>
    </source>
</evidence>
<dbReference type="SUPFAM" id="SSF90123">
    <property type="entry name" value="ABC transporter transmembrane region"/>
    <property type="match status" value="1"/>
</dbReference>
<evidence type="ECO:0000256" key="3">
    <source>
        <dbReference type="ARBA" id="ARBA00022741"/>
    </source>
</evidence>
<feature type="domain" description="ABC transmembrane type-1" evidence="9">
    <location>
        <begin position="15"/>
        <end position="298"/>
    </location>
</feature>
<accession>A0ABW3NDR4</accession>
<evidence type="ECO:0000256" key="2">
    <source>
        <dbReference type="ARBA" id="ARBA00022692"/>
    </source>
</evidence>
<dbReference type="NCBIfam" id="TIGR02857">
    <property type="entry name" value="CydD"/>
    <property type="match status" value="1"/>
</dbReference>
<keyword evidence="11" id="KW-1185">Reference proteome</keyword>
<dbReference type="InterPro" id="IPR017871">
    <property type="entry name" value="ABC_transporter-like_CS"/>
</dbReference>
<dbReference type="Gene3D" id="1.20.1560.10">
    <property type="entry name" value="ABC transporter type 1, transmembrane domain"/>
    <property type="match status" value="1"/>
</dbReference>
<dbReference type="SMART" id="SM00382">
    <property type="entry name" value="AAA"/>
    <property type="match status" value="1"/>
</dbReference>
<keyword evidence="5 7" id="KW-1133">Transmembrane helix</keyword>
<reference evidence="11" key="1">
    <citation type="journal article" date="2019" name="Int. J. Syst. Evol. Microbiol.">
        <title>The Global Catalogue of Microorganisms (GCM) 10K type strain sequencing project: providing services to taxonomists for standard genome sequencing and annotation.</title>
        <authorList>
            <consortium name="The Broad Institute Genomics Platform"/>
            <consortium name="The Broad Institute Genome Sequencing Center for Infectious Disease"/>
            <person name="Wu L."/>
            <person name="Ma J."/>
        </authorList>
    </citation>
    <scope>NUCLEOTIDE SEQUENCE [LARGE SCALE GENOMIC DNA]</scope>
    <source>
        <strain evidence="11">CCUG 56608</strain>
    </source>
</reference>
<keyword evidence="3" id="KW-0547">Nucleotide-binding</keyword>
<dbReference type="Gene3D" id="3.40.50.300">
    <property type="entry name" value="P-loop containing nucleotide triphosphate hydrolases"/>
    <property type="match status" value="1"/>
</dbReference>
<evidence type="ECO:0000256" key="5">
    <source>
        <dbReference type="ARBA" id="ARBA00022989"/>
    </source>
</evidence>
<feature type="transmembrane region" description="Helical" evidence="7">
    <location>
        <begin position="47"/>
        <end position="68"/>
    </location>
</feature>
<evidence type="ECO:0000256" key="4">
    <source>
        <dbReference type="ARBA" id="ARBA00022840"/>
    </source>
</evidence>
<dbReference type="PANTHER" id="PTHR24221:SF261">
    <property type="entry name" value="GLUTATHIONE_L-CYSTEINE TRANSPORT SYSTEM ATP-BINDING_PERMEASE PROTEIN CYDD"/>
    <property type="match status" value="1"/>
</dbReference>
<dbReference type="InterPro" id="IPR003593">
    <property type="entry name" value="AAA+_ATPase"/>
</dbReference>
<dbReference type="CDD" id="cd18584">
    <property type="entry name" value="ABC_6TM_AarD_CydD"/>
    <property type="match status" value="1"/>
</dbReference>
<dbReference type="PROSITE" id="PS00211">
    <property type="entry name" value="ABC_TRANSPORTER_1"/>
    <property type="match status" value="1"/>
</dbReference>
<keyword evidence="2 7" id="KW-0812">Transmembrane</keyword>
<evidence type="ECO:0000313" key="10">
    <source>
        <dbReference type="EMBL" id="MFD1065814.1"/>
    </source>
</evidence>